<keyword evidence="2" id="KW-1185">Reference proteome</keyword>
<name>A0A5J6QVI0_9GAMM</name>
<dbReference type="Proteomes" id="UP000327179">
    <property type="component" value="Chromosome"/>
</dbReference>
<sequence>MGGRGGDPVSTPLHAGALATNLEHVRDHAPVAQHIAPKAVKIDPSTRDVIDQLFGRLCGIFPAWRQAWPTEDEKNNAKREWIAEFMRSGIRSMDQIQMGIRMSAKHRKEFVPPVGQFIAWCFSPEAFGLPPLERAYAQAVRNTHPAQTNFARWSHPAIYHAAVAAGFYTLQRLERSLGMKRFGEKYEEQCRRLGRGEELAPVPVAALPERAGPSTPEVGNAALAAIRNRLGVR</sequence>
<dbReference type="GO" id="GO:0006270">
    <property type="term" value="P:DNA replication initiation"/>
    <property type="evidence" value="ECO:0007669"/>
    <property type="project" value="InterPro"/>
</dbReference>
<dbReference type="AlphaFoldDB" id="A0A5J6QVI0"/>
<dbReference type="KEGG" id="plal:FXN65_10715"/>
<evidence type="ECO:0000313" key="1">
    <source>
        <dbReference type="EMBL" id="QEY65752.1"/>
    </source>
</evidence>
<dbReference type="InterPro" id="IPR009731">
    <property type="entry name" value="P-like"/>
</dbReference>
<dbReference type="Pfam" id="PF06992">
    <property type="entry name" value="Phage_lambda_P"/>
    <property type="match status" value="1"/>
</dbReference>
<dbReference type="EMBL" id="CP043311">
    <property type="protein sequence ID" value="QEY65752.1"/>
    <property type="molecule type" value="Genomic_DNA"/>
</dbReference>
<accession>A0A5J6QVI0</accession>
<gene>
    <name evidence="1" type="ORF">FXN65_10715</name>
</gene>
<proteinExistence type="predicted"/>
<protein>
    <submittedName>
        <fullName evidence="1">Replication P family protein</fullName>
    </submittedName>
</protein>
<reference evidence="1 2" key="1">
    <citation type="submission" date="2019-08" db="EMBL/GenBank/DDBJ databases">
        <title>Whole-genome Sequencing of e-waste polymer degrading bacterium Pseudomonas sp. strain PE08.</title>
        <authorList>
            <person name="Kirdat K."/>
            <person name="Debbarma P."/>
            <person name="Narawade N."/>
            <person name="Suyal D."/>
            <person name="Thorat V."/>
            <person name="Shouche Y."/>
            <person name="Goel R."/>
            <person name="Yadav A."/>
        </authorList>
    </citation>
    <scope>NUCLEOTIDE SEQUENCE [LARGE SCALE GENOMIC DNA]</scope>
    <source>
        <strain evidence="1 2">PE08</strain>
    </source>
</reference>
<evidence type="ECO:0000313" key="2">
    <source>
        <dbReference type="Proteomes" id="UP000327179"/>
    </source>
</evidence>
<organism evidence="1 2">
    <name type="scientific">Metapseudomonas lalkuanensis</name>
    <dbReference type="NCBI Taxonomy" id="2604832"/>
    <lineage>
        <taxon>Bacteria</taxon>
        <taxon>Pseudomonadati</taxon>
        <taxon>Pseudomonadota</taxon>
        <taxon>Gammaproteobacteria</taxon>
        <taxon>Pseudomonadales</taxon>
        <taxon>Pseudomonadaceae</taxon>
        <taxon>Metapseudomonas</taxon>
    </lineage>
</organism>